<feature type="compositionally biased region" description="Polar residues" evidence="9">
    <location>
        <begin position="563"/>
        <end position="585"/>
    </location>
</feature>
<reference evidence="11 12" key="1">
    <citation type="journal article" date="2018" name="Nat. Ecol. Evol.">
        <title>Genomic signatures of mitonuclear coevolution across populations of Tigriopus californicus.</title>
        <authorList>
            <person name="Barreto F.S."/>
            <person name="Watson E.T."/>
            <person name="Lima T.G."/>
            <person name="Willett C.S."/>
            <person name="Edmands S."/>
            <person name="Li W."/>
            <person name="Burton R.S."/>
        </authorList>
    </citation>
    <scope>NUCLEOTIDE SEQUENCE [LARGE SCALE GENOMIC DNA]</scope>
    <source>
        <strain evidence="11 12">San Diego</strain>
    </source>
</reference>
<keyword evidence="5" id="KW-0677">Repeat</keyword>
<comment type="function">
    <text evidence="1">Cilium-specific protein required for cilia structures.</text>
</comment>
<dbReference type="Pfam" id="PF14580">
    <property type="entry name" value="LRR_9"/>
    <property type="match status" value="1"/>
</dbReference>
<dbReference type="InterPro" id="IPR036259">
    <property type="entry name" value="MFS_trans_sf"/>
</dbReference>
<keyword evidence="12" id="KW-1185">Reference proteome</keyword>
<keyword evidence="10" id="KW-0812">Transmembrane</keyword>
<keyword evidence="7" id="KW-0966">Cell projection</keyword>
<keyword evidence="4" id="KW-0433">Leucine-rich repeat</keyword>
<feature type="transmembrane region" description="Helical" evidence="10">
    <location>
        <begin position="264"/>
        <end position="285"/>
    </location>
</feature>
<evidence type="ECO:0000256" key="7">
    <source>
        <dbReference type="ARBA" id="ARBA00023273"/>
    </source>
</evidence>
<dbReference type="GO" id="GO:0005929">
    <property type="term" value="C:cilium"/>
    <property type="evidence" value="ECO:0007669"/>
    <property type="project" value="UniProtKB-SubCell"/>
</dbReference>
<dbReference type="InterPro" id="IPR032675">
    <property type="entry name" value="LRR_dom_sf"/>
</dbReference>
<feature type="transmembrane region" description="Helical" evidence="10">
    <location>
        <begin position="191"/>
        <end position="213"/>
    </location>
</feature>
<evidence type="ECO:0000256" key="10">
    <source>
        <dbReference type="SAM" id="Phobius"/>
    </source>
</evidence>
<evidence type="ECO:0000256" key="8">
    <source>
        <dbReference type="ARBA" id="ARBA00024433"/>
    </source>
</evidence>
<name>A0A553PAW1_TIGCA</name>
<dbReference type="SUPFAM" id="SSF52075">
    <property type="entry name" value="Outer arm dynein light chain 1"/>
    <property type="match status" value="1"/>
</dbReference>
<accession>A0A553PAW1</accession>
<evidence type="ECO:0000256" key="1">
    <source>
        <dbReference type="ARBA" id="ARBA00003843"/>
    </source>
</evidence>
<feature type="transmembrane region" description="Helical" evidence="10">
    <location>
        <begin position="156"/>
        <end position="179"/>
    </location>
</feature>
<dbReference type="Proteomes" id="UP000318571">
    <property type="component" value="Chromosome 2"/>
</dbReference>
<protein>
    <recommendedName>
        <fullName evidence="8">Dynein axonemal assembly factor 1 homolog</fullName>
    </recommendedName>
</protein>
<feature type="region of interest" description="Disordered" evidence="9">
    <location>
        <begin position="455"/>
        <end position="585"/>
    </location>
</feature>
<feature type="compositionally biased region" description="Basic and acidic residues" evidence="9">
    <location>
        <begin position="537"/>
        <end position="562"/>
    </location>
</feature>
<keyword evidence="10" id="KW-0472">Membrane</keyword>
<keyword evidence="6" id="KW-0969">Cilium</keyword>
<comment type="subcellular location">
    <subcellularLocation>
        <location evidence="2">Cell projection</location>
        <location evidence="2">Cilium</location>
    </subcellularLocation>
</comment>
<evidence type="ECO:0000256" key="2">
    <source>
        <dbReference type="ARBA" id="ARBA00004138"/>
    </source>
</evidence>
<feature type="transmembrane region" description="Helical" evidence="10">
    <location>
        <begin position="108"/>
        <end position="125"/>
    </location>
</feature>
<proteinExistence type="inferred from homology"/>
<dbReference type="InterPro" id="IPR001611">
    <property type="entry name" value="Leu-rich_rpt"/>
</dbReference>
<dbReference type="InterPro" id="IPR025875">
    <property type="entry name" value="Leu-rich_rpt_4"/>
</dbReference>
<dbReference type="Gene3D" id="3.80.10.10">
    <property type="entry name" value="Ribonuclease Inhibitor"/>
    <property type="match status" value="2"/>
</dbReference>
<dbReference type="GO" id="GO:0022857">
    <property type="term" value="F:transmembrane transporter activity"/>
    <property type="evidence" value="ECO:0007669"/>
    <property type="project" value="InterPro"/>
</dbReference>
<feature type="transmembrane region" description="Helical" evidence="10">
    <location>
        <begin position="386"/>
        <end position="406"/>
    </location>
</feature>
<evidence type="ECO:0000313" key="11">
    <source>
        <dbReference type="EMBL" id="TRY74826.1"/>
    </source>
</evidence>
<feature type="transmembrane region" description="Helical" evidence="10">
    <location>
        <begin position="28"/>
        <end position="48"/>
    </location>
</feature>
<dbReference type="PANTHER" id="PTHR45973:SF9">
    <property type="entry name" value="LEUCINE-RICH REPEAT-CONTAINING PROTEIN 46"/>
    <property type="match status" value="1"/>
</dbReference>
<dbReference type="SMART" id="SM00365">
    <property type="entry name" value="LRR_SD22"/>
    <property type="match status" value="4"/>
</dbReference>
<dbReference type="SUPFAM" id="SSF103473">
    <property type="entry name" value="MFS general substrate transporter"/>
    <property type="match status" value="1"/>
</dbReference>
<feature type="transmembrane region" description="Helical" evidence="10">
    <location>
        <begin position="219"/>
        <end position="238"/>
    </location>
</feature>
<feature type="region of interest" description="Disordered" evidence="9">
    <location>
        <begin position="1080"/>
        <end position="1132"/>
    </location>
</feature>
<keyword evidence="10" id="KW-1133">Transmembrane helix</keyword>
<evidence type="ECO:0000256" key="4">
    <source>
        <dbReference type="ARBA" id="ARBA00022614"/>
    </source>
</evidence>
<dbReference type="Pfam" id="PF12799">
    <property type="entry name" value="LRR_4"/>
    <property type="match status" value="1"/>
</dbReference>
<feature type="transmembrane region" description="Helical" evidence="10">
    <location>
        <begin position="355"/>
        <end position="374"/>
    </location>
</feature>
<feature type="transmembrane region" description="Helical" evidence="10">
    <location>
        <begin position="324"/>
        <end position="343"/>
    </location>
</feature>
<feature type="transmembrane region" description="Helical" evidence="10">
    <location>
        <begin position="132"/>
        <end position="150"/>
    </location>
</feature>
<dbReference type="Gene3D" id="1.20.1250.20">
    <property type="entry name" value="MFS general substrate transporter like domains"/>
    <property type="match status" value="2"/>
</dbReference>
<dbReference type="EMBL" id="VCGU01000005">
    <property type="protein sequence ID" value="TRY74826.1"/>
    <property type="molecule type" value="Genomic_DNA"/>
</dbReference>
<feature type="compositionally biased region" description="Basic and acidic residues" evidence="9">
    <location>
        <begin position="1086"/>
        <end position="1106"/>
    </location>
</feature>
<comment type="similarity">
    <text evidence="3">Belongs to the DNAAF1 family.</text>
</comment>
<feature type="non-terminal residue" evidence="11">
    <location>
        <position position="1132"/>
    </location>
</feature>
<evidence type="ECO:0000313" key="12">
    <source>
        <dbReference type="Proteomes" id="UP000318571"/>
    </source>
</evidence>
<dbReference type="InterPro" id="IPR050576">
    <property type="entry name" value="Cilia_flagella_integrity"/>
</dbReference>
<dbReference type="STRING" id="6832.A0A553PAW1"/>
<feature type="compositionally biased region" description="Low complexity" evidence="9">
    <location>
        <begin position="462"/>
        <end position="472"/>
    </location>
</feature>
<organism evidence="11 12">
    <name type="scientific">Tigriopus californicus</name>
    <name type="common">Marine copepod</name>
    <dbReference type="NCBI Taxonomy" id="6832"/>
    <lineage>
        <taxon>Eukaryota</taxon>
        <taxon>Metazoa</taxon>
        <taxon>Ecdysozoa</taxon>
        <taxon>Arthropoda</taxon>
        <taxon>Crustacea</taxon>
        <taxon>Multicrustacea</taxon>
        <taxon>Hexanauplia</taxon>
        <taxon>Copepoda</taxon>
        <taxon>Harpacticoida</taxon>
        <taxon>Harpacticidae</taxon>
        <taxon>Tigriopus</taxon>
    </lineage>
</organism>
<feature type="transmembrane region" description="Helical" evidence="10">
    <location>
        <begin position="412"/>
        <end position="436"/>
    </location>
</feature>
<feature type="compositionally biased region" description="Polar residues" evidence="9">
    <location>
        <begin position="480"/>
        <end position="496"/>
    </location>
</feature>
<gene>
    <name evidence="11" type="ORF">TCAL_04530</name>
</gene>
<evidence type="ECO:0000256" key="9">
    <source>
        <dbReference type="SAM" id="MobiDB-lite"/>
    </source>
</evidence>
<dbReference type="InterPro" id="IPR011701">
    <property type="entry name" value="MFS"/>
</dbReference>
<sequence>MTADVENCGSRSTDPNHWRNLPIREMTLSLVLVIPCLAHIFAIPFMLYRSAGIVASYNGSNNARPLHIGLVNSTSLPPEIANEDRDIFATWPMDDYTSKAQKRRESKLLFFANMGLGSMIAGLLSDLMGRKSICNIMIALTIVAGFLTTGAPTLGIFQFLWCLIALGTFGTYTATYVRVVEMLPDKVRTPLHLFVFGLSWTAGRAVGLTVAWLTKDWMWIMHWLSIWILVTLLMFYMIPWKFKISEGRRASKDTIWQVFSHKRYLYRLVILCLNWFFLGYIIYTINLSANRLVSHNIYVEMSFKGVMDFLSMSLTVFTTFKYKCTLPLYSSFMFLSGVCYLIMSPFGNVGQVGQAMVHLINFISGGSFGILWITTAYNFPRSFRGTAVGICSIFARIGAASGVYILETVGAAQPVALSVTIGVLVIIVTGSMVLILPERSQKPLLETIQSEDDEIRAEKEAAAAAAAAASASQEQPPNPIDTSGNSVPPTRESTPRLSLIVPDSGTPEPGVPMTKLEPKPSQENDTIMESSDDEETDMPRTDDDSGQETRDRDSMFSAHDDSSSVQSLATPTLPKSSLLHSPNSHIPQQLMRKVPQHVITREFLQQHCRQNGLYMTPHLNDVLYLHHKGFSQICNLEQYTGLKTLWLENNSIKNIENLGHLTQLRCLFLQNNKIDQIANLDQLQLLSNLNLDANSISKVENLNCLPNLHTLSLSRNKLRFAQDIDELKFCAELSVLDLSYNALEDHGVLEILSEMKSLKVLSMMGNPIVSKTKDYRRTMIYQCKSLTYLDQRPIRDQDRLLVEAWKSGGLEAERALKEQFVAKEHERMHQSVLNLMRIRNANLAKRGIDSSDEAQLKAVEDRGRQILEEVKKNLTGSEMESRDNTLLDPLLQSINLCMEHEEQGLPLLPDPDVLRDAMKHSSGPIRQYMENKGRSATEELVQSEPEPTQDQILLSSLHDFAQIEYPLVEKETGSLETMDPTIAEEGPYLEIEANCSDSDALKMDQEAVTMEQVAKGMSLEEQLDVIQLESLDPNQALEGRCPITGVKKFLDEVTTLDITETKSVEKVTIDIVQEIQRLDPGNISGKRHEETITSSPKSHEERREAINRLIGELSKSCPSPPKQSQSFTEELD</sequence>
<dbReference type="Pfam" id="PF07690">
    <property type="entry name" value="MFS_1"/>
    <property type="match status" value="1"/>
</dbReference>
<comment type="caution">
    <text evidence="11">The sequence shown here is derived from an EMBL/GenBank/DDBJ whole genome shotgun (WGS) entry which is preliminary data.</text>
</comment>
<evidence type="ECO:0000256" key="5">
    <source>
        <dbReference type="ARBA" id="ARBA00022737"/>
    </source>
</evidence>
<dbReference type="PROSITE" id="PS51450">
    <property type="entry name" value="LRR"/>
    <property type="match status" value="4"/>
</dbReference>
<dbReference type="PANTHER" id="PTHR45973">
    <property type="entry name" value="PROTEIN PHOSPHATASE 1 REGULATORY SUBUNIT SDS22-RELATED"/>
    <property type="match status" value="1"/>
</dbReference>
<evidence type="ECO:0000256" key="3">
    <source>
        <dbReference type="ARBA" id="ARBA00006453"/>
    </source>
</evidence>
<feature type="compositionally biased region" description="Low complexity" evidence="9">
    <location>
        <begin position="1114"/>
        <end position="1126"/>
    </location>
</feature>
<evidence type="ECO:0000256" key="6">
    <source>
        <dbReference type="ARBA" id="ARBA00023069"/>
    </source>
</evidence>
<dbReference type="AlphaFoldDB" id="A0A553PAW1"/>